<protein>
    <submittedName>
        <fullName evidence="5">Prepilin peptidase</fullName>
    </submittedName>
</protein>
<keyword evidence="3" id="KW-0472">Membrane</keyword>
<sequence length="245" mass="24484">MSVTLIALAAAYGAVAGLFLPRPAHRFAVPPEEEWRGHCPDGHPLTGPGRGWLGRAHCPTCGTSYGPAAGPAATATALACAALAAATGARPELAVWLLGTPVAVLLTLVDRRVQRLPDALTLPLAAGTAAALGAVGWLTGAPADALRALLAGPALAGCYLLLSLLNPSGLGLGDVKLALGLGVALGWYGWPTLVTGGAAGVLLAALYATYLLVARRAGRKATMPLGPFMIVGALCGLLLGATAPR</sequence>
<dbReference type="PRINTS" id="PR00864">
    <property type="entry name" value="PREPILNPTASE"/>
</dbReference>
<evidence type="ECO:0000256" key="2">
    <source>
        <dbReference type="RuleBase" id="RU003793"/>
    </source>
</evidence>
<evidence type="ECO:0000259" key="4">
    <source>
        <dbReference type="Pfam" id="PF01478"/>
    </source>
</evidence>
<feature type="transmembrane region" description="Helical" evidence="3">
    <location>
        <begin position="225"/>
        <end position="243"/>
    </location>
</feature>
<keyword evidence="3" id="KW-0812">Transmembrane</keyword>
<dbReference type="EMBL" id="BHXC01000007">
    <property type="protein sequence ID" value="GCB93322.1"/>
    <property type="molecule type" value="Genomic_DNA"/>
</dbReference>
<keyword evidence="3" id="KW-1133">Transmembrane helix</keyword>
<dbReference type="Pfam" id="PF01478">
    <property type="entry name" value="Peptidase_A24"/>
    <property type="match status" value="1"/>
</dbReference>
<feature type="transmembrane region" description="Helical" evidence="3">
    <location>
        <begin position="145"/>
        <end position="165"/>
    </location>
</feature>
<organism evidence="5 6">
    <name type="scientific">Streptomyces noursei</name>
    <name type="common">Streptomyces albulus</name>
    <dbReference type="NCBI Taxonomy" id="1971"/>
    <lineage>
        <taxon>Bacteria</taxon>
        <taxon>Bacillati</taxon>
        <taxon>Actinomycetota</taxon>
        <taxon>Actinomycetes</taxon>
        <taxon>Kitasatosporales</taxon>
        <taxon>Streptomycetaceae</taxon>
        <taxon>Streptomyces</taxon>
    </lineage>
</organism>
<evidence type="ECO:0000256" key="3">
    <source>
        <dbReference type="SAM" id="Phobius"/>
    </source>
</evidence>
<feature type="transmembrane region" description="Helical" evidence="3">
    <location>
        <begin position="121"/>
        <end position="139"/>
    </location>
</feature>
<accession>A0A401R6S5</accession>
<dbReference type="GO" id="GO:0006465">
    <property type="term" value="P:signal peptide processing"/>
    <property type="evidence" value="ECO:0007669"/>
    <property type="project" value="TreeGrafter"/>
</dbReference>
<dbReference type="PANTHER" id="PTHR30487">
    <property type="entry name" value="TYPE 4 PREPILIN-LIKE PROTEINS LEADER PEPTIDE-PROCESSING ENZYME"/>
    <property type="match status" value="1"/>
</dbReference>
<dbReference type="InterPro" id="IPR014032">
    <property type="entry name" value="Peptidase_A24A_bac"/>
</dbReference>
<dbReference type="AlphaFoldDB" id="A0A401R6S5"/>
<proteinExistence type="inferred from homology"/>
<evidence type="ECO:0000313" key="5">
    <source>
        <dbReference type="EMBL" id="GCB93322.1"/>
    </source>
</evidence>
<feature type="transmembrane region" description="Helical" evidence="3">
    <location>
        <begin position="196"/>
        <end position="213"/>
    </location>
</feature>
<dbReference type="RefSeq" id="WP_016578527.1">
    <property type="nucleotide sequence ID" value="NZ_BHXC01000007.1"/>
</dbReference>
<evidence type="ECO:0000256" key="1">
    <source>
        <dbReference type="ARBA" id="ARBA00005801"/>
    </source>
</evidence>
<dbReference type="GO" id="GO:0004190">
    <property type="term" value="F:aspartic-type endopeptidase activity"/>
    <property type="evidence" value="ECO:0007669"/>
    <property type="project" value="InterPro"/>
</dbReference>
<feature type="domain" description="Prepilin type IV endopeptidase peptidase" evidence="4">
    <location>
        <begin position="101"/>
        <end position="198"/>
    </location>
</feature>
<dbReference type="Gene3D" id="1.20.120.1220">
    <property type="match status" value="1"/>
</dbReference>
<evidence type="ECO:0000313" key="6">
    <source>
        <dbReference type="Proteomes" id="UP000288351"/>
    </source>
</evidence>
<dbReference type="PANTHER" id="PTHR30487:SF0">
    <property type="entry name" value="PREPILIN LEADER PEPTIDASE_N-METHYLTRANSFERASE-RELATED"/>
    <property type="match status" value="1"/>
</dbReference>
<feature type="transmembrane region" description="Helical" evidence="3">
    <location>
        <begin position="93"/>
        <end position="109"/>
    </location>
</feature>
<dbReference type="Proteomes" id="UP000288351">
    <property type="component" value="Unassembled WGS sequence"/>
</dbReference>
<dbReference type="GO" id="GO:0005886">
    <property type="term" value="C:plasma membrane"/>
    <property type="evidence" value="ECO:0007669"/>
    <property type="project" value="TreeGrafter"/>
</dbReference>
<reference evidence="5 6" key="1">
    <citation type="journal article" date="2019" name="Microbiol. Resour. Announc.">
        <title>Draft Genome Sequence of the Most Traditional epsilon-Poly-l-Lysine Producer, Streptomyces albulus NBRC14147.</title>
        <authorList>
            <person name="Yamanaka K."/>
            <person name="Hamano Y."/>
        </authorList>
    </citation>
    <scope>NUCLEOTIDE SEQUENCE [LARGE SCALE GENOMIC DNA]</scope>
    <source>
        <strain evidence="5 6">NBRC 14147</strain>
    </source>
</reference>
<dbReference type="InterPro" id="IPR000045">
    <property type="entry name" value="Prepilin_IV_endopep_pep"/>
</dbReference>
<name>A0A401R6S5_STRNR</name>
<dbReference type="InterPro" id="IPR050882">
    <property type="entry name" value="Prepilin_peptidase/N-MTase"/>
</dbReference>
<comment type="similarity">
    <text evidence="1 2">Belongs to the peptidase A24 family.</text>
</comment>
<gene>
    <name evidence="5" type="ORF">SALB_06103</name>
</gene>
<comment type="caution">
    <text evidence="5">The sequence shown here is derived from an EMBL/GenBank/DDBJ whole genome shotgun (WGS) entry which is preliminary data.</text>
</comment>